<dbReference type="KEGG" id="samy:DB32_007891"/>
<evidence type="ECO:0000313" key="2">
    <source>
        <dbReference type="EMBL" id="AKF10742.1"/>
    </source>
</evidence>
<gene>
    <name evidence="2" type="ORF">DB32_007891</name>
</gene>
<evidence type="ECO:0000313" key="3">
    <source>
        <dbReference type="Proteomes" id="UP000034883"/>
    </source>
</evidence>
<keyword evidence="1" id="KW-0812">Transmembrane</keyword>
<dbReference type="AlphaFoldDB" id="A0A0F6W9D7"/>
<feature type="transmembrane region" description="Helical" evidence="1">
    <location>
        <begin position="59"/>
        <end position="82"/>
    </location>
</feature>
<dbReference type="STRING" id="927083.DB32_007891"/>
<name>A0A0F6W9D7_9BACT</name>
<keyword evidence="3" id="KW-1185">Reference proteome</keyword>
<keyword evidence="1" id="KW-0472">Membrane</keyword>
<evidence type="ECO:0000256" key="1">
    <source>
        <dbReference type="SAM" id="Phobius"/>
    </source>
</evidence>
<organism evidence="2 3">
    <name type="scientific">Sandaracinus amylolyticus</name>
    <dbReference type="NCBI Taxonomy" id="927083"/>
    <lineage>
        <taxon>Bacteria</taxon>
        <taxon>Pseudomonadati</taxon>
        <taxon>Myxococcota</taxon>
        <taxon>Polyangia</taxon>
        <taxon>Polyangiales</taxon>
        <taxon>Sandaracinaceae</taxon>
        <taxon>Sandaracinus</taxon>
    </lineage>
</organism>
<feature type="transmembrane region" description="Helical" evidence="1">
    <location>
        <begin position="6"/>
        <end position="23"/>
    </location>
</feature>
<reference evidence="2 3" key="1">
    <citation type="submission" date="2015-03" db="EMBL/GenBank/DDBJ databases">
        <title>Genome assembly of Sandaracinus amylolyticus DSM 53668.</title>
        <authorList>
            <person name="Sharma G."/>
            <person name="Subramanian S."/>
        </authorList>
    </citation>
    <scope>NUCLEOTIDE SEQUENCE [LARGE SCALE GENOMIC DNA]</scope>
    <source>
        <strain evidence="2 3">DSM 53668</strain>
    </source>
</reference>
<keyword evidence="1" id="KW-1133">Transmembrane helix</keyword>
<proteinExistence type="predicted"/>
<sequence length="94" mass="9421">MAVLILSWIVVAFLFALFAHALLPDDGAIDVDVTLVLGMTGALIGGALANHLVGEPLWGVHAAGFAGGAMGAIGGVATGALGQRRRASQAQRTS</sequence>
<protein>
    <recommendedName>
        <fullName evidence="4">GlsB/YeaQ/YmgE family stress response membrane protein</fullName>
    </recommendedName>
</protein>
<dbReference type="EMBL" id="CP011125">
    <property type="protein sequence ID" value="AKF10742.1"/>
    <property type="molecule type" value="Genomic_DNA"/>
</dbReference>
<accession>A0A0F6W9D7</accession>
<evidence type="ECO:0008006" key="4">
    <source>
        <dbReference type="Google" id="ProtNLM"/>
    </source>
</evidence>
<dbReference type="RefSeq" id="WP_053237684.1">
    <property type="nucleotide sequence ID" value="NZ_CP011125.1"/>
</dbReference>
<dbReference type="Proteomes" id="UP000034883">
    <property type="component" value="Chromosome"/>
</dbReference>